<evidence type="ECO:0000313" key="3">
    <source>
        <dbReference type="Proteomes" id="UP000628840"/>
    </source>
</evidence>
<dbReference type="PANTHER" id="PTHR46112">
    <property type="entry name" value="AMINOPEPTIDASE"/>
    <property type="match status" value="1"/>
</dbReference>
<proteinExistence type="predicted"/>
<dbReference type="RefSeq" id="WP_188883863.1">
    <property type="nucleotide sequence ID" value="NZ_BMPF01000003.1"/>
</dbReference>
<keyword evidence="3" id="KW-1185">Reference proteome</keyword>
<dbReference type="Proteomes" id="UP000628840">
    <property type="component" value="Unassembled WGS sequence"/>
</dbReference>
<sequence>MAYATATKLDRIDALRERRGLDELWFLTPTNYGWLSGGNPIVDATSDVGVAALGVGEDGVRVLAPNNERARIREEELPGLDEHGIAPETTEYGWESHSLREAVAAHHRGEAAADVPVAGLDVVDATPLRAPMPAAERERYRAACEETAAAVEAVARDVTPGTTEREAAADLARALRRRGFRAPVVLVGGDERSQRHRHFTPTDAELGDFGHLTVVSERAGHDVAVTRTVAFDAPAWLRERHDAACRVAATALAATREAATAGDVFDAIADAYDALGYEGEWRAHHQGGAIASATREWTATPGSETPIERPLPYAWNPTVQGAKCEDTALVTDAGVEVATTTGEWPTTTYEAVGYDARVAFHDPLDP</sequence>
<reference evidence="2 3" key="1">
    <citation type="journal article" date="2019" name="Int. J. Syst. Evol. Microbiol.">
        <title>The Global Catalogue of Microorganisms (GCM) 10K type strain sequencing project: providing services to taxonomists for standard genome sequencing and annotation.</title>
        <authorList>
            <consortium name="The Broad Institute Genomics Platform"/>
            <consortium name="The Broad Institute Genome Sequencing Center for Infectious Disease"/>
            <person name="Wu L."/>
            <person name="Ma J."/>
        </authorList>
    </citation>
    <scope>NUCLEOTIDE SEQUENCE [LARGE SCALE GENOMIC DNA]</scope>
    <source>
        <strain evidence="2 3">JCM 19585</strain>
    </source>
</reference>
<feature type="domain" description="Peptidase M24" evidence="1">
    <location>
        <begin position="138"/>
        <end position="331"/>
    </location>
</feature>
<dbReference type="Gene3D" id="3.90.230.10">
    <property type="entry name" value="Creatinase/methionine aminopeptidase superfamily"/>
    <property type="match status" value="1"/>
</dbReference>
<evidence type="ECO:0000259" key="1">
    <source>
        <dbReference type="Pfam" id="PF00557"/>
    </source>
</evidence>
<dbReference type="SUPFAM" id="SSF55920">
    <property type="entry name" value="Creatinase/aminopeptidase"/>
    <property type="match status" value="1"/>
</dbReference>
<dbReference type="OrthoDB" id="202529at2157"/>
<comment type="caution">
    <text evidence="2">The sequence shown here is derived from an EMBL/GenBank/DDBJ whole genome shotgun (WGS) entry which is preliminary data.</text>
</comment>
<dbReference type="PANTHER" id="PTHR46112:SF2">
    <property type="entry name" value="XAA-PRO AMINOPEPTIDASE P-RELATED"/>
    <property type="match status" value="1"/>
</dbReference>
<accession>A0A830FBU7</accession>
<organism evidence="2 3">
    <name type="scientific">Halarchaeum grantii</name>
    <dbReference type="NCBI Taxonomy" id="1193105"/>
    <lineage>
        <taxon>Archaea</taxon>
        <taxon>Methanobacteriati</taxon>
        <taxon>Methanobacteriota</taxon>
        <taxon>Stenosarchaea group</taxon>
        <taxon>Halobacteria</taxon>
        <taxon>Halobacteriales</taxon>
        <taxon>Halobacteriaceae</taxon>
    </lineage>
</organism>
<dbReference type="InterPro" id="IPR000994">
    <property type="entry name" value="Pept_M24"/>
</dbReference>
<gene>
    <name evidence="2" type="ORF">GCM10009037_22720</name>
</gene>
<protein>
    <recommendedName>
        <fullName evidence="1">Peptidase M24 domain-containing protein</fullName>
    </recommendedName>
</protein>
<dbReference type="InterPro" id="IPR036005">
    <property type="entry name" value="Creatinase/aminopeptidase-like"/>
</dbReference>
<dbReference type="EMBL" id="BMPF01000003">
    <property type="protein sequence ID" value="GGL38545.1"/>
    <property type="molecule type" value="Genomic_DNA"/>
</dbReference>
<dbReference type="InterPro" id="IPR050659">
    <property type="entry name" value="Peptidase_M24B"/>
</dbReference>
<name>A0A830FBU7_9EURY</name>
<evidence type="ECO:0000313" key="2">
    <source>
        <dbReference type="EMBL" id="GGL38545.1"/>
    </source>
</evidence>
<dbReference type="AlphaFoldDB" id="A0A830FBU7"/>
<dbReference type="Pfam" id="PF00557">
    <property type="entry name" value="Peptidase_M24"/>
    <property type="match status" value="1"/>
</dbReference>